<accession>A0AAU8DQX9</accession>
<dbReference type="Gene3D" id="3.40.462.20">
    <property type="match status" value="1"/>
</dbReference>
<dbReference type="AlphaFoldDB" id="A0AAU8DQX9"/>
<protein>
    <submittedName>
        <fullName evidence="1">Uncharacterized protein</fullName>
    </submittedName>
</protein>
<reference evidence="1" key="1">
    <citation type="submission" date="2024-05" db="EMBL/GenBank/DDBJ databases">
        <authorList>
            <person name="Cai S.Y."/>
            <person name="Jin L.M."/>
            <person name="Li H.R."/>
        </authorList>
    </citation>
    <scope>NUCLEOTIDE SEQUENCE</scope>
    <source>
        <strain evidence="1">A5-74</strain>
    </source>
</reference>
<gene>
    <name evidence="1" type="ORF">ABLG96_20910</name>
</gene>
<proteinExistence type="predicted"/>
<name>A0AAU8DQX9_9ACTN</name>
<organism evidence="1">
    <name type="scientific">Nakamurella sp. A5-74</name>
    <dbReference type="NCBI Taxonomy" id="3158264"/>
    <lineage>
        <taxon>Bacteria</taxon>
        <taxon>Bacillati</taxon>
        <taxon>Actinomycetota</taxon>
        <taxon>Actinomycetes</taxon>
        <taxon>Nakamurellales</taxon>
        <taxon>Nakamurellaceae</taxon>
        <taxon>Nakamurella</taxon>
    </lineage>
</organism>
<evidence type="ECO:0000313" key="1">
    <source>
        <dbReference type="EMBL" id="XCG63613.1"/>
    </source>
</evidence>
<dbReference type="EMBL" id="CP159218">
    <property type="protein sequence ID" value="XCG63613.1"/>
    <property type="molecule type" value="Genomic_DNA"/>
</dbReference>
<dbReference type="RefSeq" id="WP_353649228.1">
    <property type="nucleotide sequence ID" value="NZ_CP159218.1"/>
</dbReference>
<sequence length="206" mass="21021">MLHAPPAPPFPDSLRGTTVLHLAVAASRGAAGARPLLDAVRAAAVPAVDTWGASDAARLAQIHLDPPSATPALGDARWLTAGTPGRAGDILSTAVADDSPVVMLEIRGVGSDAAARPGAQTTGAGPFIVHGVAPLRAPEARPGIAHAFDELRRIVEPVDAGYSVGSWVEGATSVPDALPVPIRRQVAATADAVDPTGIIHRYRFLT</sequence>